<reference evidence="1 2" key="1">
    <citation type="submission" date="2023-10" db="EMBL/GenBank/DDBJ databases">
        <title>Chromosome-scale genome assembly provides insights into flower coloration mechanisms of Canna indica.</title>
        <authorList>
            <person name="Li C."/>
        </authorList>
    </citation>
    <scope>NUCLEOTIDE SEQUENCE [LARGE SCALE GENOMIC DNA]</scope>
    <source>
        <tissue evidence="1">Flower</tissue>
    </source>
</reference>
<accession>A0AAQ3KMS7</accession>
<dbReference type="PANTHER" id="PTHR47578:SF1">
    <property type="entry name" value="THIOREDOXIN-LIKE PROTEIN CDSP32, CHLOROPLASTIC"/>
    <property type="match status" value="1"/>
</dbReference>
<evidence type="ECO:0000313" key="1">
    <source>
        <dbReference type="EMBL" id="WOL11485.1"/>
    </source>
</evidence>
<dbReference type="Proteomes" id="UP001327560">
    <property type="component" value="Chromosome 6"/>
</dbReference>
<gene>
    <name evidence="1" type="ORF">Cni_G20248</name>
</gene>
<dbReference type="InterPro" id="IPR044192">
    <property type="entry name" value="CDSP32"/>
</dbReference>
<dbReference type="GO" id="GO:0016671">
    <property type="term" value="F:oxidoreductase activity, acting on a sulfur group of donors, disulfide as acceptor"/>
    <property type="evidence" value="ECO:0007669"/>
    <property type="project" value="InterPro"/>
</dbReference>
<organism evidence="1 2">
    <name type="scientific">Canna indica</name>
    <name type="common">Indian-shot</name>
    <dbReference type="NCBI Taxonomy" id="4628"/>
    <lineage>
        <taxon>Eukaryota</taxon>
        <taxon>Viridiplantae</taxon>
        <taxon>Streptophyta</taxon>
        <taxon>Embryophyta</taxon>
        <taxon>Tracheophyta</taxon>
        <taxon>Spermatophyta</taxon>
        <taxon>Magnoliopsida</taxon>
        <taxon>Liliopsida</taxon>
        <taxon>Zingiberales</taxon>
        <taxon>Cannaceae</taxon>
        <taxon>Canna</taxon>
    </lineage>
</organism>
<dbReference type="AlphaFoldDB" id="A0AAQ3KMS7"/>
<dbReference type="EMBL" id="CP136895">
    <property type="protein sequence ID" value="WOL11485.1"/>
    <property type="molecule type" value="Genomic_DNA"/>
</dbReference>
<dbReference type="PANTHER" id="PTHR47578">
    <property type="entry name" value="THIOREDOXIN-LIKE PROTEIN CDSP32, CHLOROPLASTIC"/>
    <property type="match status" value="1"/>
</dbReference>
<protein>
    <submittedName>
        <fullName evidence="1">Uncharacterized protein</fullName>
    </submittedName>
</protein>
<evidence type="ECO:0000313" key="2">
    <source>
        <dbReference type="Proteomes" id="UP001327560"/>
    </source>
</evidence>
<keyword evidence="2" id="KW-1185">Reference proteome</keyword>
<sequence length="164" mass="18772">MVELSRTCNDVDFLLVIGYESEQTQELCRREVIESVPHFTFYMSMEKVHEEEGIRPDQLVGDVLYYSDNHSKVVQLHSRADMEALIDKHRGADSMLVVLDVGLKHCGPCVKVLDGKLVFEVTERIGRGFASRWGRSRTPSLKHFLRFQAPCILSNDLEFVDKKG</sequence>
<proteinExistence type="predicted"/>
<name>A0AAQ3KMS7_9LILI</name>